<keyword evidence="2" id="KW-1185">Reference proteome</keyword>
<dbReference type="GeneID" id="104719508"/>
<evidence type="ECO:0000313" key="3">
    <source>
        <dbReference type="RefSeq" id="XP_010435741.2"/>
    </source>
</evidence>
<protein>
    <submittedName>
        <fullName evidence="3">Uncharacterized protein LOC104719508</fullName>
    </submittedName>
</protein>
<dbReference type="Proteomes" id="UP000694864">
    <property type="component" value="Chromosome 10"/>
</dbReference>
<dbReference type="RefSeq" id="XP_010435741.2">
    <property type="nucleotide sequence ID" value="XM_010437439.2"/>
</dbReference>
<accession>A0ABM0U4M3</accession>
<name>A0ABM0U4M3_CAMSA</name>
<sequence>THVDSMKRARVSSVYEGKERNRSRKGEETRRDQSKHARMTAKARMSVHKESMKSLPPKHKKSLVIMKSMRKKEETQKYQNKVIVSAVEKEKEEKDKGATEIMEEEMEMPNSKLVEDWPKILTYEEEWTWFAFAFGWGWWRRYDAVMSGESWFN</sequence>
<evidence type="ECO:0000313" key="2">
    <source>
        <dbReference type="Proteomes" id="UP000694864"/>
    </source>
</evidence>
<evidence type="ECO:0000256" key="1">
    <source>
        <dbReference type="SAM" id="MobiDB-lite"/>
    </source>
</evidence>
<proteinExistence type="predicted"/>
<reference evidence="2" key="1">
    <citation type="journal article" date="2014" name="Nat. Commun.">
        <title>The emerging biofuel crop Camelina sativa retains a highly undifferentiated hexaploid genome structure.</title>
        <authorList>
            <person name="Kagale S."/>
            <person name="Koh C."/>
            <person name="Nixon J."/>
            <person name="Bollina V."/>
            <person name="Clarke W.E."/>
            <person name="Tuteja R."/>
            <person name="Spillane C."/>
            <person name="Robinson S.J."/>
            <person name="Links M.G."/>
            <person name="Clarke C."/>
            <person name="Higgins E.E."/>
            <person name="Huebert T."/>
            <person name="Sharpe A.G."/>
            <person name="Parkin I.A."/>
        </authorList>
    </citation>
    <scope>NUCLEOTIDE SEQUENCE [LARGE SCALE GENOMIC DNA]</scope>
    <source>
        <strain evidence="2">cv. DH55</strain>
    </source>
</reference>
<reference evidence="3" key="2">
    <citation type="submission" date="2025-08" db="UniProtKB">
        <authorList>
            <consortium name="RefSeq"/>
        </authorList>
    </citation>
    <scope>IDENTIFICATION</scope>
    <source>
        <tissue evidence="3">Leaf</tissue>
    </source>
</reference>
<gene>
    <name evidence="3" type="primary">LOC104719508</name>
</gene>
<feature type="non-terminal residue" evidence="3">
    <location>
        <position position="1"/>
    </location>
</feature>
<feature type="region of interest" description="Disordered" evidence="1">
    <location>
        <begin position="1"/>
        <end position="61"/>
    </location>
</feature>
<organism evidence="2 3">
    <name type="scientific">Camelina sativa</name>
    <name type="common">False flax</name>
    <name type="synonym">Myagrum sativum</name>
    <dbReference type="NCBI Taxonomy" id="90675"/>
    <lineage>
        <taxon>Eukaryota</taxon>
        <taxon>Viridiplantae</taxon>
        <taxon>Streptophyta</taxon>
        <taxon>Embryophyta</taxon>
        <taxon>Tracheophyta</taxon>
        <taxon>Spermatophyta</taxon>
        <taxon>Magnoliopsida</taxon>
        <taxon>eudicotyledons</taxon>
        <taxon>Gunneridae</taxon>
        <taxon>Pentapetalae</taxon>
        <taxon>rosids</taxon>
        <taxon>malvids</taxon>
        <taxon>Brassicales</taxon>
        <taxon>Brassicaceae</taxon>
        <taxon>Camelineae</taxon>
        <taxon>Camelina</taxon>
    </lineage>
</organism>
<feature type="compositionally biased region" description="Basic and acidic residues" evidence="1">
    <location>
        <begin position="16"/>
        <end position="35"/>
    </location>
</feature>